<dbReference type="EMBL" id="JAPJZH010000005">
    <property type="protein sequence ID" value="MDA4845615.1"/>
    <property type="molecule type" value="Genomic_DNA"/>
</dbReference>
<evidence type="ECO:0000256" key="1">
    <source>
        <dbReference type="SAM" id="Phobius"/>
    </source>
</evidence>
<keyword evidence="3" id="KW-1185">Reference proteome</keyword>
<feature type="transmembrane region" description="Helical" evidence="1">
    <location>
        <begin position="106"/>
        <end position="128"/>
    </location>
</feature>
<comment type="caution">
    <text evidence="2">The sequence shown here is derived from an EMBL/GenBank/DDBJ whole genome shotgun (WGS) entry which is preliminary data.</text>
</comment>
<feature type="transmembrane region" description="Helical" evidence="1">
    <location>
        <begin position="13"/>
        <end position="32"/>
    </location>
</feature>
<dbReference type="InterPro" id="IPR025597">
    <property type="entry name" value="DUF4345"/>
</dbReference>
<feature type="transmembrane region" description="Helical" evidence="1">
    <location>
        <begin position="80"/>
        <end position="99"/>
    </location>
</feature>
<evidence type="ECO:0000313" key="2">
    <source>
        <dbReference type="EMBL" id="MDA4845615.1"/>
    </source>
</evidence>
<dbReference type="Proteomes" id="UP001148313">
    <property type="component" value="Unassembled WGS sequence"/>
</dbReference>
<dbReference type="Pfam" id="PF14248">
    <property type="entry name" value="DUF4345"/>
    <property type="match status" value="1"/>
</dbReference>
<reference evidence="2" key="1">
    <citation type="submission" date="2022-11" db="EMBL/GenBank/DDBJ databases">
        <title>Hoeflea poritis sp. nov., isolated from scleractinian coral Porites lutea.</title>
        <authorList>
            <person name="Zhang G."/>
            <person name="Wei Q."/>
            <person name="Cai L."/>
        </authorList>
    </citation>
    <scope>NUCLEOTIDE SEQUENCE</scope>
    <source>
        <strain evidence="2">E7-10</strain>
    </source>
</reference>
<protein>
    <submittedName>
        <fullName evidence="2">DUF4345 family protein</fullName>
    </submittedName>
</protein>
<sequence length="129" mass="14159">MIAFYWPGTTGEWLAFLVALITIGFGVLLFFMPRLSFRILRLKTLDGKPDAIAEGRATMAGFYLGCGLSCILLAQPLLYLALGLSWAFTALGRLVSILFDRAGTRFNWLSMIFEAVLAALPLGFALGYL</sequence>
<keyword evidence="1" id="KW-0812">Transmembrane</keyword>
<name>A0ABT4VLL8_9HYPH</name>
<keyword evidence="1" id="KW-0472">Membrane</keyword>
<evidence type="ECO:0000313" key="3">
    <source>
        <dbReference type="Proteomes" id="UP001148313"/>
    </source>
</evidence>
<dbReference type="RefSeq" id="WP_271089275.1">
    <property type="nucleotide sequence ID" value="NZ_JAPJZH010000005.1"/>
</dbReference>
<keyword evidence="1" id="KW-1133">Transmembrane helix</keyword>
<gene>
    <name evidence="2" type="ORF">OOZ53_09665</name>
</gene>
<organism evidence="2 3">
    <name type="scientific">Hoeflea poritis</name>
    <dbReference type="NCBI Taxonomy" id="2993659"/>
    <lineage>
        <taxon>Bacteria</taxon>
        <taxon>Pseudomonadati</taxon>
        <taxon>Pseudomonadota</taxon>
        <taxon>Alphaproteobacteria</taxon>
        <taxon>Hyphomicrobiales</taxon>
        <taxon>Rhizobiaceae</taxon>
        <taxon>Hoeflea</taxon>
    </lineage>
</organism>
<proteinExistence type="predicted"/>
<accession>A0ABT4VLL8</accession>